<protein>
    <recommendedName>
        <fullName evidence="7">Calx-beta domain-containing protein</fullName>
    </recommendedName>
</protein>
<evidence type="ECO:0000256" key="6">
    <source>
        <dbReference type="SAM" id="Phobius"/>
    </source>
</evidence>
<dbReference type="AlphaFoldDB" id="A0AAP2W7M9"/>
<dbReference type="Gene3D" id="2.60.40.2030">
    <property type="match status" value="6"/>
</dbReference>
<dbReference type="GO" id="GO:0016020">
    <property type="term" value="C:membrane"/>
    <property type="evidence" value="ECO:0007669"/>
    <property type="project" value="InterPro"/>
</dbReference>
<comment type="caution">
    <text evidence="8">The sequence shown here is derived from an EMBL/GenBank/DDBJ whole genome shotgun (WGS) entry which is preliminary data.</text>
</comment>
<keyword evidence="1" id="KW-0732">Signal</keyword>
<keyword evidence="2" id="KW-0677">Repeat</keyword>
<evidence type="ECO:0000256" key="1">
    <source>
        <dbReference type="ARBA" id="ARBA00022729"/>
    </source>
</evidence>
<dbReference type="Pfam" id="PF03160">
    <property type="entry name" value="Calx-beta"/>
    <property type="match status" value="4"/>
</dbReference>
<evidence type="ECO:0000313" key="8">
    <source>
        <dbReference type="EMBL" id="MCD1295364.1"/>
    </source>
</evidence>
<keyword evidence="9" id="KW-1185">Reference proteome</keyword>
<organism evidence="8 9">
    <name type="scientific">Methanooceanicella nereidis</name>
    <dbReference type="NCBI Taxonomy" id="2052831"/>
    <lineage>
        <taxon>Archaea</taxon>
        <taxon>Methanobacteriati</taxon>
        <taxon>Methanobacteriota</taxon>
        <taxon>Stenosarchaea group</taxon>
        <taxon>Methanomicrobia</taxon>
        <taxon>Methanocellales</taxon>
        <taxon>Methanocellaceae</taxon>
        <taxon>Methanooceanicella</taxon>
    </lineage>
</organism>
<evidence type="ECO:0000256" key="3">
    <source>
        <dbReference type="ARBA" id="ARBA00022837"/>
    </source>
</evidence>
<feature type="transmembrane region" description="Helical" evidence="6">
    <location>
        <begin position="812"/>
        <end position="833"/>
    </location>
</feature>
<keyword evidence="6" id="KW-0472">Membrane</keyword>
<reference evidence="8 9" key="1">
    <citation type="submission" date="2017-11" db="EMBL/GenBank/DDBJ databases">
        <title>Isolation and Characterization of Family Methanocellaceae Species from Potential Methane Hydrate Area Offshore Southwestern Taiwan.</title>
        <authorList>
            <person name="Zhang W.-L."/>
            <person name="Chen W.-C."/>
            <person name="Lai M.-C."/>
            <person name="Chen S.-C."/>
        </authorList>
    </citation>
    <scope>NUCLEOTIDE SEQUENCE [LARGE SCALE GENOMIC DNA]</scope>
    <source>
        <strain evidence="8 9">CWC-04</strain>
    </source>
</reference>
<dbReference type="GO" id="GO:0007154">
    <property type="term" value="P:cell communication"/>
    <property type="evidence" value="ECO:0007669"/>
    <property type="project" value="InterPro"/>
</dbReference>
<dbReference type="InterPro" id="IPR051171">
    <property type="entry name" value="CaCA"/>
</dbReference>
<feature type="domain" description="Calx-beta" evidence="7">
    <location>
        <begin position="176"/>
        <end position="277"/>
    </location>
</feature>
<proteinExistence type="predicted"/>
<dbReference type="PANTHER" id="PTHR11878:SF65">
    <property type="entry name" value="NA_CA-EXCHANGE PROTEIN, ISOFORM G"/>
    <property type="match status" value="1"/>
</dbReference>
<sequence length="837" mass="89789">MIKRGIDGSIYGSLKHFKVLVSLMVVFLLMATSLGTAQIVNIINGSSSDGPDGLSLLGATSLPIVNFKQISYVAGENRADGYIEITVRLNQVPTQRIAVHYDLVSAGTTATENTDFTLESTKRVVFGASGDTATEKTFRVYLIDDSRYEGDETVQLKLRINSANEDKVVLGNKNVTTITITDVADRPRVMFDRPSYNVNVNEGIGTLTLNVVKDGETDLPSSVNYRTLSGMALQGQDFAQSSGTLTFGPTGTTASINVTINEDSIFEVLENFTVELYDPVDARIGWRNPASVWITDNDTAPVVQFRLSSYTFDENDGTVQVTVTKTGETSMPASVDYATANGGAEAGQDYASTSGTLTFDASEYEKAFSLGIIDDGVYELSEFFYVNLSGPVNATLGSADSAQINIADDDDAPEFTFSASSYDVNEDAGTVTINVTKSGETRVSASVNYTTADGTALAGSDYAAASGTLDYAWDETWKTFTVDILNNGLYEGNELFYVNLADAVNAEIATQTSQVNIIEDDPIPVISFSEAVYNVNENGVSIDIEVIMDNEASEPVTVDYATYDITAVSPADYQGCSGTLTFETGEHSQSFTVLIQDDSVYEGLESIGLALSGPSANSVLGSQVTAQIDITENDAYPTFGFNRTGYNVKESDASVTLKVLMFGEASMPITINYGTMNGTAVYEDDYNRTSGHYTFNPGESEKTFTVAIHEDSVWEGDERFSAILVDTIGNNLNSTEITILENDPHPPPVYVEYLWNAAIALKNSIVPDATPTPEPSVTPTPVPTVSPTPDPSVTATPTAEPTTTEQTGPGDIMVWALLIVLAVVGLGAGYFLVFKKK</sequence>
<feature type="domain" description="Calx-beta" evidence="7">
    <location>
        <begin position="513"/>
        <end position="612"/>
    </location>
</feature>
<keyword evidence="4" id="KW-0813">Transport</keyword>
<feature type="compositionally biased region" description="Low complexity" evidence="5">
    <location>
        <begin position="791"/>
        <end position="805"/>
    </location>
</feature>
<feature type="domain" description="Calx-beta" evidence="7">
    <location>
        <begin position="290"/>
        <end position="389"/>
    </location>
</feature>
<name>A0AAP2W7M9_9EURY</name>
<feature type="domain" description="Calx-beta" evidence="7">
    <location>
        <begin position="626"/>
        <end position="726"/>
    </location>
</feature>
<feature type="domain" description="Calx-beta" evidence="7">
    <location>
        <begin position="402"/>
        <end position="501"/>
    </location>
</feature>
<evidence type="ECO:0000313" key="9">
    <source>
        <dbReference type="Proteomes" id="UP001320159"/>
    </source>
</evidence>
<gene>
    <name evidence="8" type="ORF">CUJ83_10170</name>
</gene>
<feature type="region of interest" description="Disordered" evidence="5">
    <location>
        <begin position="770"/>
        <end position="807"/>
    </location>
</feature>
<accession>A0AAP2W7M9</accession>
<evidence type="ECO:0000256" key="4">
    <source>
        <dbReference type="ARBA" id="ARBA00023065"/>
    </source>
</evidence>
<evidence type="ECO:0000259" key="7">
    <source>
        <dbReference type="SMART" id="SM00237"/>
    </source>
</evidence>
<evidence type="ECO:0000256" key="2">
    <source>
        <dbReference type="ARBA" id="ARBA00022737"/>
    </source>
</evidence>
<dbReference type="Proteomes" id="UP001320159">
    <property type="component" value="Unassembled WGS sequence"/>
</dbReference>
<keyword evidence="4" id="KW-0406">Ion transport</keyword>
<dbReference type="InterPro" id="IPR038081">
    <property type="entry name" value="CalX-like_sf"/>
</dbReference>
<feature type="compositionally biased region" description="Pro residues" evidence="5">
    <location>
        <begin position="770"/>
        <end position="790"/>
    </location>
</feature>
<dbReference type="InterPro" id="IPR003644">
    <property type="entry name" value="Calx_beta"/>
</dbReference>
<dbReference type="GO" id="GO:0030001">
    <property type="term" value="P:metal ion transport"/>
    <property type="evidence" value="ECO:0007669"/>
    <property type="project" value="TreeGrafter"/>
</dbReference>
<dbReference type="SMART" id="SM00237">
    <property type="entry name" value="Calx_beta"/>
    <property type="match status" value="5"/>
</dbReference>
<keyword evidence="3" id="KW-0106">Calcium</keyword>
<dbReference type="PANTHER" id="PTHR11878">
    <property type="entry name" value="SODIUM/CALCIUM EXCHANGER"/>
    <property type="match status" value="1"/>
</dbReference>
<evidence type="ECO:0000256" key="5">
    <source>
        <dbReference type="SAM" id="MobiDB-lite"/>
    </source>
</evidence>
<dbReference type="EMBL" id="PGCK01000008">
    <property type="protein sequence ID" value="MCD1295364.1"/>
    <property type="molecule type" value="Genomic_DNA"/>
</dbReference>
<keyword evidence="6" id="KW-0812">Transmembrane</keyword>
<keyword evidence="6" id="KW-1133">Transmembrane helix</keyword>
<dbReference type="SUPFAM" id="SSF141072">
    <property type="entry name" value="CalX-like"/>
    <property type="match status" value="6"/>
</dbReference>